<organism evidence="2 3">
    <name type="scientific">Trichinella nelsoni</name>
    <dbReference type="NCBI Taxonomy" id="6336"/>
    <lineage>
        <taxon>Eukaryota</taxon>
        <taxon>Metazoa</taxon>
        <taxon>Ecdysozoa</taxon>
        <taxon>Nematoda</taxon>
        <taxon>Enoplea</taxon>
        <taxon>Dorylaimia</taxon>
        <taxon>Trichinellida</taxon>
        <taxon>Trichinellidae</taxon>
        <taxon>Trichinella</taxon>
    </lineage>
</organism>
<proteinExistence type="predicted"/>
<reference evidence="2 3" key="1">
    <citation type="submission" date="2015-01" db="EMBL/GenBank/DDBJ databases">
        <title>Evolution of Trichinella species and genotypes.</title>
        <authorList>
            <person name="Korhonen P.K."/>
            <person name="Edoardo P."/>
            <person name="Giuseppe L.R."/>
            <person name="Gasser R.B."/>
        </authorList>
    </citation>
    <scope>NUCLEOTIDE SEQUENCE [LARGE SCALE GENOMIC DNA]</scope>
    <source>
        <strain evidence="2">ISS37</strain>
    </source>
</reference>
<feature type="compositionally biased region" description="Basic and acidic residues" evidence="1">
    <location>
        <begin position="71"/>
        <end position="85"/>
    </location>
</feature>
<evidence type="ECO:0000313" key="2">
    <source>
        <dbReference type="EMBL" id="KRX27006.1"/>
    </source>
</evidence>
<name>A0A0V0SJS3_9BILA</name>
<dbReference type="EMBL" id="JYDL01000005">
    <property type="protein sequence ID" value="KRX27006.1"/>
    <property type="molecule type" value="Genomic_DNA"/>
</dbReference>
<dbReference type="Proteomes" id="UP000054630">
    <property type="component" value="Unassembled WGS sequence"/>
</dbReference>
<keyword evidence="3" id="KW-1185">Reference proteome</keyword>
<protein>
    <submittedName>
        <fullName evidence="2">Uncharacterized protein</fullName>
    </submittedName>
</protein>
<accession>A0A0V0SJS3</accession>
<sequence>MNIDNEKTTHLTRFLPVSLNCNREEFILSEKFQCTKTGFQRSVMQITIAIKGALSSVRAHLFAKLMKQRKSENADDTKQITDATKKNNRKQQLSRPAVACFD</sequence>
<gene>
    <name evidence="2" type="ORF">T07_1501</name>
</gene>
<feature type="region of interest" description="Disordered" evidence="1">
    <location>
        <begin position="71"/>
        <end position="102"/>
    </location>
</feature>
<dbReference type="OrthoDB" id="5929913at2759"/>
<evidence type="ECO:0000313" key="3">
    <source>
        <dbReference type="Proteomes" id="UP000054630"/>
    </source>
</evidence>
<comment type="caution">
    <text evidence="2">The sequence shown here is derived from an EMBL/GenBank/DDBJ whole genome shotgun (WGS) entry which is preliminary data.</text>
</comment>
<dbReference type="AlphaFoldDB" id="A0A0V0SJS3"/>
<evidence type="ECO:0000256" key="1">
    <source>
        <dbReference type="SAM" id="MobiDB-lite"/>
    </source>
</evidence>